<dbReference type="CDD" id="cd06171">
    <property type="entry name" value="Sigma70_r4"/>
    <property type="match status" value="1"/>
</dbReference>
<dbReference type="Pfam" id="PF04542">
    <property type="entry name" value="Sigma70_r2"/>
    <property type="match status" value="1"/>
</dbReference>
<accession>A0A9X4GZ44</accession>
<evidence type="ECO:0000313" key="8">
    <source>
        <dbReference type="Proteomes" id="UP001154312"/>
    </source>
</evidence>
<dbReference type="InterPro" id="IPR013325">
    <property type="entry name" value="RNA_pol_sigma_r2"/>
</dbReference>
<organism evidence="7 8">
    <name type="scientific">Pelotomaculum isophthalicicum JI</name>
    <dbReference type="NCBI Taxonomy" id="947010"/>
    <lineage>
        <taxon>Bacteria</taxon>
        <taxon>Bacillati</taxon>
        <taxon>Bacillota</taxon>
        <taxon>Clostridia</taxon>
        <taxon>Eubacteriales</taxon>
        <taxon>Desulfotomaculaceae</taxon>
        <taxon>Pelotomaculum</taxon>
    </lineage>
</organism>
<dbReference type="Pfam" id="PF08281">
    <property type="entry name" value="Sigma70_r4_2"/>
    <property type="match status" value="1"/>
</dbReference>
<dbReference type="PANTHER" id="PTHR43133:SF57">
    <property type="entry name" value="RNA POLYMERASE SIGMA-70 FACTOR"/>
    <property type="match status" value="1"/>
</dbReference>
<keyword evidence="3" id="KW-0731">Sigma factor</keyword>
<dbReference type="GO" id="GO:0006352">
    <property type="term" value="P:DNA-templated transcription initiation"/>
    <property type="evidence" value="ECO:0007669"/>
    <property type="project" value="InterPro"/>
</dbReference>
<dbReference type="Proteomes" id="UP001154312">
    <property type="component" value="Unassembled WGS sequence"/>
</dbReference>
<keyword evidence="8" id="KW-1185">Reference proteome</keyword>
<evidence type="ECO:0000256" key="4">
    <source>
        <dbReference type="ARBA" id="ARBA00023163"/>
    </source>
</evidence>
<comment type="caution">
    <text evidence="7">The sequence shown here is derived from an EMBL/GenBank/DDBJ whole genome shotgun (WGS) entry which is preliminary data.</text>
</comment>
<evidence type="ECO:0000256" key="1">
    <source>
        <dbReference type="ARBA" id="ARBA00010641"/>
    </source>
</evidence>
<comment type="similarity">
    <text evidence="1">Belongs to the sigma-70 factor family. ECF subfamily.</text>
</comment>
<dbReference type="PANTHER" id="PTHR43133">
    <property type="entry name" value="RNA POLYMERASE ECF-TYPE SIGMA FACTO"/>
    <property type="match status" value="1"/>
</dbReference>
<dbReference type="AlphaFoldDB" id="A0A9X4GZ44"/>
<protein>
    <submittedName>
        <fullName evidence="7">Sigma-70 family RNA polymerase sigma factor</fullName>
    </submittedName>
</protein>
<dbReference type="SUPFAM" id="SSF88659">
    <property type="entry name" value="Sigma3 and sigma4 domains of RNA polymerase sigma factors"/>
    <property type="match status" value="1"/>
</dbReference>
<dbReference type="InterPro" id="IPR036388">
    <property type="entry name" value="WH-like_DNA-bd_sf"/>
</dbReference>
<dbReference type="InterPro" id="IPR007627">
    <property type="entry name" value="RNA_pol_sigma70_r2"/>
</dbReference>
<dbReference type="InterPro" id="IPR039425">
    <property type="entry name" value="RNA_pol_sigma-70-like"/>
</dbReference>
<dbReference type="GO" id="GO:0003677">
    <property type="term" value="F:DNA binding"/>
    <property type="evidence" value="ECO:0007669"/>
    <property type="project" value="InterPro"/>
</dbReference>
<evidence type="ECO:0000259" key="5">
    <source>
        <dbReference type="Pfam" id="PF04542"/>
    </source>
</evidence>
<proteinExistence type="inferred from homology"/>
<dbReference type="GO" id="GO:0016987">
    <property type="term" value="F:sigma factor activity"/>
    <property type="evidence" value="ECO:0007669"/>
    <property type="project" value="UniProtKB-KW"/>
</dbReference>
<evidence type="ECO:0000256" key="3">
    <source>
        <dbReference type="ARBA" id="ARBA00023082"/>
    </source>
</evidence>
<evidence type="ECO:0000313" key="7">
    <source>
        <dbReference type="EMBL" id="MDF9408362.1"/>
    </source>
</evidence>
<evidence type="ECO:0000256" key="2">
    <source>
        <dbReference type="ARBA" id="ARBA00023015"/>
    </source>
</evidence>
<dbReference type="Gene3D" id="1.10.10.10">
    <property type="entry name" value="Winged helix-like DNA-binding domain superfamily/Winged helix DNA-binding domain"/>
    <property type="match status" value="1"/>
</dbReference>
<keyword evidence="2" id="KW-0805">Transcription regulation</keyword>
<feature type="domain" description="RNA polymerase sigma factor 70 region 4 type 2" evidence="6">
    <location>
        <begin position="115"/>
        <end position="166"/>
    </location>
</feature>
<sequence>MMPGIGPEHVLGVSFEELYDLHFDAVNRYLRYRISSSWDADDLTAAVFLKALENFHKYRGDAPFAVWLFRIAHNAYVDYLRGRRERPFPESQLVVPNAIQSSPEEELLQDEEVKLLRDMLGRLPPEQRDVVSLRYAGELRFGQIAQVLGKTEPAVRMIHYRALKALRNEYFSNREGGERIARENHSIERTLQQG</sequence>
<keyword evidence="4" id="KW-0804">Transcription</keyword>
<gene>
    <name evidence="7" type="ORF">L7E55_08325</name>
</gene>
<dbReference type="InterPro" id="IPR013249">
    <property type="entry name" value="RNA_pol_sigma70_r4_t2"/>
</dbReference>
<evidence type="ECO:0000259" key="6">
    <source>
        <dbReference type="Pfam" id="PF08281"/>
    </source>
</evidence>
<dbReference type="EMBL" id="JAKOAV010000013">
    <property type="protein sequence ID" value="MDF9408362.1"/>
    <property type="molecule type" value="Genomic_DNA"/>
</dbReference>
<dbReference type="Gene3D" id="1.10.1740.10">
    <property type="match status" value="1"/>
</dbReference>
<dbReference type="RefSeq" id="WP_277443683.1">
    <property type="nucleotide sequence ID" value="NZ_JAKOAV010000013.1"/>
</dbReference>
<dbReference type="InterPro" id="IPR013324">
    <property type="entry name" value="RNA_pol_sigma_r3/r4-like"/>
</dbReference>
<dbReference type="NCBIfam" id="TIGR02937">
    <property type="entry name" value="sigma70-ECF"/>
    <property type="match status" value="1"/>
</dbReference>
<name>A0A9X4GZ44_9FIRM</name>
<reference evidence="7" key="1">
    <citation type="submission" date="2022-02" db="EMBL/GenBank/DDBJ databases">
        <authorList>
            <person name="Leng L."/>
        </authorList>
    </citation>
    <scope>NUCLEOTIDE SEQUENCE</scope>
    <source>
        <strain evidence="7">JI</strain>
    </source>
</reference>
<dbReference type="SUPFAM" id="SSF88946">
    <property type="entry name" value="Sigma2 domain of RNA polymerase sigma factors"/>
    <property type="match status" value="1"/>
</dbReference>
<feature type="domain" description="RNA polymerase sigma-70 region 2" evidence="5">
    <location>
        <begin position="18"/>
        <end position="84"/>
    </location>
</feature>
<dbReference type="InterPro" id="IPR014284">
    <property type="entry name" value="RNA_pol_sigma-70_dom"/>
</dbReference>